<evidence type="ECO:0000256" key="4">
    <source>
        <dbReference type="ARBA" id="ARBA00022692"/>
    </source>
</evidence>
<sequence length="788" mass="89875">MSARFLFTTYEYGDDETAPPDDHLFNPRHQTQRDIIQQLIISLLLGLGAFTTFCLLRPKWPQFYYARKIRVRNASPLPDLPTSMFGWIPALWGITDADILATAGLDAYVFLAFFKMAIRFLCVASVLAAVVLVPIHRYLGNGNLFKEITTHVLGFSIDQTIFDDDGKKPLKPVKPDPGFLWALLIFVYVFTGLAYYFLWDQTQEVTEVRQSYLGSQATVTDRTIKLSGIPEELRSEGTLKDYLESLRIGNVDKITICRQWGPLDKLLEERQHILRKLEEVHTAYQKEKKRRSLSAEPESQDEASQDEEAQPLLDGPSGRASRPKLTKRYGKLKLRSKRIDAINYYTNKLQELDDCITEARRKEYRPTPLAFVTMGTVTSAQVAMQTLLDPTPGALIARQAPAPSDIIWKNTYLSRTSRLLRGWAISIFVTLSSVFWLIPVAALAGLWNMQEIRRVWPGLADALKDNPFLSSFVQNFLPTAVLTLLNVAVPYFYDWLSQYQGLVSREEVELSTISKNFFFTFFNLFLAFTIFGTAFNFHAFWETLKGSFKDTGSIAVLLATAVEDLGPFYVNLIILQGLGMFPFRLLQLGSVTLYPITKITAKTPRDYQELDQPSMFQYGFYLPQPILIFIICIVYSVLERGVFILTFGLVYFILGYFTYKYQLLYAMDHPSHSTGKAWPMIVYRVILGLFVFQLTMAGWLALRQAFTRAGLILPLLAFTMWSYWHYTKNYLPANNYIALKSVREGAAESNGIQRTLDEEREYGMDFINPNLVTPLESLCLDGADTNGR</sequence>
<keyword evidence="6 8" id="KW-0472">Membrane</keyword>
<comment type="subcellular location">
    <subcellularLocation>
        <location evidence="1">Membrane</location>
        <topology evidence="1">Multi-pass membrane protein</topology>
    </subcellularLocation>
</comment>
<dbReference type="PANTHER" id="PTHR13018">
    <property type="entry name" value="PROBABLE MEMBRANE PROTEIN DUF221-RELATED"/>
    <property type="match status" value="1"/>
</dbReference>
<feature type="transmembrane region" description="Helical" evidence="8">
    <location>
        <begin position="107"/>
        <end position="133"/>
    </location>
</feature>
<comment type="caution">
    <text evidence="12">The sequence shown here is derived from an EMBL/GenBank/DDBJ whole genome shotgun (WGS) entry which is preliminary data.</text>
</comment>
<dbReference type="EMBL" id="VXIS01000237">
    <property type="protein sequence ID" value="KAA8895902.1"/>
    <property type="molecule type" value="Genomic_DNA"/>
</dbReference>
<accession>A0A5J5EJS1</accession>
<evidence type="ECO:0000259" key="10">
    <source>
        <dbReference type="Pfam" id="PF13967"/>
    </source>
</evidence>
<dbReference type="Pfam" id="PF02714">
    <property type="entry name" value="RSN1_7TM"/>
    <property type="match status" value="1"/>
</dbReference>
<dbReference type="PANTHER" id="PTHR13018:SF5">
    <property type="entry name" value="RE44586P"/>
    <property type="match status" value="1"/>
</dbReference>
<comment type="similarity">
    <text evidence="2">Belongs to the CSC1 (TC 1.A.17) family.</text>
</comment>
<evidence type="ECO:0000256" key="3">
    <source>
        <dbReference type="ARBA" id="ARBA00022448"/>
    </source>
</evidence>
<feature type="transmembrane region" description="Helical" evidence="8">
    <location>
        <begin position="423"/>
        <end position="447"/>
    </location>
</feature>
<feature type="domain" description="CSC1/OSCA1-like 7TM region" evidence="9">
    <location>
        <begin position="422"/>
        <end position="699"/>
    </location>
</feature>
<evidence type="ECO:0000256" key="5">
    <source>
        <dbReference type="ARBA" id="ARBA00022989"/>
    </source>
</evidence>
<dbReference type="Pfam" id="PF14703">
    <property type="entry name" value="PHM7_cyt"/>
    <property type="match status" value="1"/>
</dbReference>
<evidence type="ECO:0000256" key="1">
    <source>
        <dbReference type="ARBA" id="ARBA00004141"/>
    </source>
</evidence>
<feature type="transmembrane region" description="Helical" evidence="8">
    <location>
        <begin position="517"/>
        <end position="541"/>
    </location>
</feature>
<dbReference type="AlphaFoldDB" id="A0A5J5EJS1"/>
<evidence type="ECO:0000259" key="9">
    <source>
        <dbReference type="Pfam" id="PF02714"/>
    </source>
</evidence>
<feature type="transmembrane region" description="Helical" evidence="8">
    <location>
        <begin position="553"/>
        <end position="575"/>
    </location>
</feature>
<dbReference type="InterPro" id="IPR003864">
    <property type="entry name" value="CSC1/OSCA1-like_7TM"/>
</dbReference>
<evidence type="ECO:0000259" key="11">
    <source>
        <dbReference type="Pfam" id="PF14703"/>
    </source>
</evidence>
<gene>
    <name evidence="12" type="ORF">FN846DRAFT_967428</name>
</gene>
<evidence type="ECO:0000313" key="13">
    <source>
        <dbReference type="Proteomes" id="UP000326924"/>
    </source>
</evidence>
<dbReference type="InterPro" id="IPR027815">
    <property type="entry name" value="CSC1/OSCA1-like_cyt"/>
</dbReference>
<proteinExistence type="inferred from homology"/>
<dbReference type="GO" id="GO:0005227">
    <property type="term" value="F:calcium-activated cation channel activity"/>
    <property type="evidence" value="ECO:0007669"/>
    <property type="project" value="InterPro"/>
</dbReference>
<feature type="transmembrane region" description="Helical" evidence="8">
    <location>
        <begin position="709"/>
        <end position="726"/>
    </location>
</feature>
<evidence type="ECO:0000256" key="8">
    <source>
        <dbReference type="SAM" id="Phobius"/>
    </source>
</evidence>
<feature type="domain" description="CSC1/OSCA1-like N-terminal transmembrane" evidence="10">
    <location>
        <begin position="35"/>
        <end position="200"/>
    </location>
</feature>
<dbReference type="InParanoid" id="A0A5J5EJS1"/>
<evidence type="ECO:0000313" key="12">
    <source>
        <dbReference type="EMBL" id="KAA8895902.1"/>
    </source>
</evidence>
<feature type="domain" description="CSC1/OSCA1-like cytosolic" evidence="11">
    <location>
        <begin position="221"/>
        <end position="410"/>
    </location>
</feature>
<organism evidence="12 13">
    <name type="scientific">Sphaerosporella brunnea</name>
    <dbReference type="NCBI Taxonomy" id="1250544"/>
    <lineage>
        <taxon>Eukaryota</taxon>
        <taxon>Fungi</taxon>
        <taxon>Dikarya</taxon>
        <taxon>Ascomycota</taxon>
        <taxon>Pezizomycotina</taxon>
        <taxon>Pezizomycetes</taxon>
        <taxon>Pezizales</taxon>
        <taxon>Pyronemataceae</taxon>
        <taxon>Sphaerosporella</taxon>
    </lineage>
</organism>
<evidence type="ECO:0000256" key="7">
    <source>
        <dbReference type="SAM" id="MobiDB-lite"/>
    </source>
</evidence>
<feature type="transmembrane region" description="Helical" evidence="8">
    <location>
        <begin position="615"/>
        <end position="635"/>
    </location>
</feature>
<evidence type="ECO:0000256" key="2">
    <source>
        <dbReference type="ARBA" id="ARBA00007779"/>
    </source>
</evidence>
<feature type="transmembrane region" description="Helical" evidence="8">
    <location>
        <begin position="468"/>
        <end position="493"/>
    </location>
</feature>
<feature type="transmembrane region" description="Helical" evidence="8">
    <location>
        <begin position="35"/>
        <end position="56"/>
    </location>
</feature>
<dbReference type="Proteomes" id="UP000326924">
    <property type="component" value="Unassembled WGS sequence"/>
</dbReference>
<dbReference type="OrthoDB" id="1689567at2759"/>
<dbReference type="GO" id="GO:0005886">
    <property type="term" value="C:plasma membrane"/>
    <property type="evidence" value="ECO:0007669"/>
    <property type="project" value="TreeGrafter"/>
</dbReference>
<keyword evidence="5 8" id="KW-1133">Transmembrane helix</keyword>
<keyword evidence="13" id="KW-1185">Reference proteome</keyword>
<dbReference type="InterPro" id="IPR032880">
    <property type="entry name" value="CSC1/OSCA1-like_N"/>
</dbReference>
<feature type="transmembrane region" description="Helical" evidence="8">
    <location>
        <begin position="681"/>
        <end position="702"/>
    </location>
</feature>
<keyword evidence="3" id="KW-0813">Transport</keyword>
<feature type="region of interest" description="Disordered" evidence="7">
    <location>
        <begin position="286"/>
        <end position="326"/>
    </location>
</feature>
<feature type="compositionally biased region" description="Acidic residues" evidence="7">
    <location>
        <begin position="298"/>
        <end position="309"/>
    </location>
</feature>
<evidence type="ECO:0000256" key="6">
    <source>
        <dbReference type="ARBA" id="ARBA00023136"/>
    </source>
</evidence>
<reference evidence="12 13" key="1">
    <citation type="submission" date="2019-09" db="EMBL/GenBank/DDBJ databases">
        <title>Draft genome of the ectomycorrhizal ascomycete Sphaerosporella brunnea.</title>
        <authorList>
            <consortium name="DOE Joint Genome Institute"/>
            <person name="Benucci G.M."/>
            <person name="Marozzi G."/>
            <person name="Antonielli L."/>
            <person name="Sanchez S."/>
            <person name="Marco P."/>
            <person name="Wang X."/>
            <person name="Falini L.B."/>
            <person name="Barry K."/>
            <person name="Haridas S."/>
            <person name="Lipzen A."/>
            <person name="Labutti K."/>
            <person name="Grigoriev I.V."/>
            <person name="Murat C."/>
            <person name="Martin F."/>
            <person name="Albertini E."/>
            <person name="Donnini D."/>
            <person name="Bonito G."/>
        </authorList>
    </citation>
    <scope>NUCLEOTIDE SEQUENCE [LARGE SCALE GENOMIC DNA]</scope>
    <source>
        <strain evidence="12 13">Sb_GMNB300</strain>
    </source>
</reference>
<evidence type="ECO:0008006" key="14">
    <source>
        <dbReference type="Google" id="ProtNLM"/>
    </source>
</evidence>
<keyword evidence="4 8" id="KW-0812">Transmembrane</keyword>
<dbReference type="Pfam" id="PF13967">
    <property type="entry name" value="RSN1_TM"/>
    <property type="match status" value="1"/>
</dbReference>
<feature type="transmembrane region" description="Helical" evidence="8">
    <location>
        <begin position="642"/>
        <end position="661"/>
    </location>
</feature>
<feature type="transmembrane region" description="Helical" evidence="8">
    <location>
        <begin position="178"/>
        <end position="199"/>
    </location>
</feature>
<name>A0A5J5EJS1_9PEZI</name>
<protein>
    <recommendedName>
        <fullName evidence="14">DUF221-domain-containing protein</fullName>
    </recommendedName>
</protein>
<dbReference type="FunCoup" id="A0A5J5EJS1">
    <property type="interactions" value="85"/>
</dbReference>
<dbReference type="InterPro" id="IPR045122">
    <property type="entry name" value="Csc1-like"/>
</dbReference>